<evidence type="ECO:0000256" key="4">
    <source>
        <dbReference type="ARBA" id="ARBA00022842"/>
    </source>
</evidence>
<feature type="domain" description="Chorismate-utilising enzyme C-terminal" evidence="7">
    <location>
        <begin position="282"/>
        <end position="538"/>
    </location>
</feature>
<dbReference type="InterPro" id="IPR005801">
    <property type="entry name" value="ADC_synthase"/>
</dbReference>
<comment type="similarity">
    <text evidence="2">Belongs to the isochorismate synthase family.</text>
</comment>
<dbReference type="InterPro" id="IPR027246">
    <property type="entry name" value="Porin_Euk/Tom40"/>
</dbReference>
<dbReference type="Gene3D" id="3.60.120.10">
    <property type="entry name" value="Anthranilate synthase"/>
    <property type="match status" value="1"/>
</dbReference>
<feature type="compositionally biased region" description="Basic and acidic residues" evidence="6">
    <location>
        <begin position="764"/>
        <end position="791"/>
    </location>
</feature>
<dbReference type="CDD" id="cd06464">
    <property type="entry name" value="ACD_sHsps-like"/>
    <property type="match status" value="1"/>
</dbReference>
<dbReference type="Gene3D" id="2.40.160.10">
    <property type="entry name" value="Porin"/>
    <property type="match status" value="1"/>
</dbReference>
<comment type="caution">
    <text evidence="8">The sequence shown here is derived from an EMBL/GenBank/DDBJ whole genome shotgun (WGS) entry which is preliminary data.</text>
</comment>
<dbReference type="InterPro" id="IPR044250">
    <property type="entry name" value="MenF-like"/>
</dbReference>
<dbReference type="Gene3D" id="2.60.40.790">
    <property type="match status" value="1"/>
</dbReference>
<dbReference type="InterPro" id="IPR015890">
    <property type="entry name" value="Chorismate_C"/>
</dbReference>
<dbReference type="Pfam" id="PF00425">
    <property type="entry name" value="Chorismate_bind"/>
    <property type="match status" value="1"/>
</dbReference>
<keyword evidence="9" id="KW-1185">Reference proteome</keyword>
<accession>A0ABR2S807</accession>
<keyword evidence="4" id="KW-0460">Magnesium</keyword>
<evidence type="ECO:0000256" key="1">
    <source>
        <dbReference type="ARBA" id="ARBA00000799"/>
    </source>
</evidence>
<name>A0ABR2S807_9ROSI</name>
<evidence type="ECO:0000313" key="9">
    <source>
        <dbReference type="Proteomes" id="UP001396334"/>
    </source>
</evidence>
<dbReference type="InterPro" id="IPR023614">
    <property type="entry name" value="Porin_dom_sf"/>
</dbReference>
<evidence type="ECO:0000259" key="7">
    <source>
        <dbReference type="Pfam" id="PF00425"/>
    </source>
</evidence>
<dbReference type="Proteomes" id="UP001396334">
    <property type="component" value="Unassembled WGS sequence"/>
</dbReference>
<proteinExistence type="inferred from homology"/>
<dbReference type="PANTHER" id="PTHR47253:SF4">
    <property type="entry name" value="ISOCHORISMATE SYNTHASE 2, CHLOROPLASTIC"/>
    <property type="match status" value="1"/>
</dbReference>
<reference evidence="8 9" key="1">
    <citation type="journal article" date="2024" name="G3 (Bethesda)">
        <title>Genome assembly of Hibiscus sabdariffa L. provides insights into metabolisms of medicinal natural products.</title>
        <authorList>
            <person name="Kim T."/>
        </authorList>
    </citation>
    <scope>NUCLEOTIDE SEQUENCE [LARGE SCALE GENOMIC DNA]</scope>
    <source>
        <strain evidence="8">TK-2024</strain>
        <tissue evidence="8">Old leaves</tissue>
    </source>
</reference>
<dbReference type="SUPFAM" id="SSF49764">
    <property type="entry name" value="HSP20-like chaperones"/>
    <property type="match status" value="1"/>
</dbReference>
<keyword evidence="5" id="KW-0413">Isomerase</keyword>
<dbReference type="Pfam" id="PF01459">
    <property type="entry name" value="Porin_3"/>
    <property type="match status" value="1"/>
</dbReference>
<gene>
    <name evidence="8" type="ORF">V6N11_011367</name>
</gene>
<sequence>MAAALARHCLTRFFDPDSTRCSSNPTYSLPNKYQVCRLSMNGCEGDPTVPVGSIQTRTLPAVPSPSMAMDHLNSAVRELKCSPPALTSGIIRLQVPIQQQIEAIEWLHAQDQVLPRCFFSGRRSRAHGNGSNLLMDITNGNGHTSSTHNLVGVAGVGSAVFFRQLHPFSYQDWRSIKRFLSSKCPLIRAYGAIRFDARAEISPEWKAFGSFYFMVPQVEFDELEGSSMLAITIAWDDDLSWTWDEAIDSLEATMQQIALVVVKLKKEASKEFILSNSHIPNKTHWDLAVKRALQKINTSSSPLVKVVLARSSRVLTATNIDPIAWLACLQVEGENAYQFCLQPPNGPAFVGNTPEQLFHRKLLSISSEALAGTRARGGSRTLDLQIEHDLLSSPKDHLEFTIVRDCIQNKLESVCDRVVVEPKKTVRKLRRIQHLFAQLAGNLRREDDEFEILSFLPPTPAVCGFPTEAARLFISETEMFDRGMYAGPVGWFGGGESEFAVGIRSALVEKDFGALIYAGTGIVEGSDPSLEWDELELKTSQFTKLLQLEEAKVAMEKSKVQICSQVKLGIKTRQREIRWRFSSRDGPEAIGCRIRKQTAGDQQNHAADGLGKTSVQKETDIDHGDQNQSKHEDHEPRHSGNVDGAATGEMTGKEASRVASFPKEMVKKWEGDEGFGKEDVMVGLAYPGYVTISGERIVNDEKSMYFGQALKLPDNLDMNKIDQSFEDETLCLTFPKRIEEDENENHPCATADKHSQEDETDNGEDQREHEGDCHARPANEEQSKQSDDRDHVIDAHDEVRMLERAVNLLKNKIVVTFVSAFSLGMSQLRAYVEIDNFVFRHMSISKLTSNPIEEILPGLNTVFSVGIPDSGKVKAELQYLRDYVGFSAGLGLKANSQNGFDPIANISGVIGSTFVSLGADVGIDITTRELNQFSAGFSLNSAFLVASLTLSDGFDSLNASLYHPLYPPTRTAIAAELNHRMSDEATTLTLGAQHALLPFTMVKGRMNTDGKVSAVLRQEFWQKLYVSISGELDLRDHNSIPRIGLSMAVKH</sequence>
<feature type="compositionally biased region" description="Basic and acidic residues" evidence="6">
    <location>
        <begin position="615"/>
        <end position="640"/>
    </location>
</feature>
<dbReference type="InterPro" id="IPR004561">
    <property type="entry name" value="IsoChor_synthase"/>
</dbReference>
<dbReference type="SUPFAM" id="SSF56322">
    <property type="entry name" value="ADC synthase"/>
    <property type="match status" value="1"/>
</dbReference>
<comment type="catalytic activity">
    <reaction evidence="1">
        <text>chorismate = isochorismate</text>
        <dbReference type="Rhea" id="RHEA:18985"/>
        <dbReference type="ChEBI" id="CHEBI:29748"/>
        <dbReference type="ChEBI" id="CHEBI:29780"/>
        <dbReference type="EC" id="5.4.4.2"/>
    </reaction>
</comment>
<evidence type="ECO:0000256" key="6">
    <source>
        <dbReference type="SAM" id="MobiDB-lite"/>
    </source>
</evidence>
<feature type="region of interest" description="Disordered" evidence="6">
    <location>
        <begin position="596"/>
        <end position="658"/>
    </location>
</feature>
<dbReference type="EMBL" id="JBBPBN010000016">
    <property type="protein sequence ID" value="KAK9021376.1"/>
    <property type="molecule type" value="Genomic_DNA"/>
</dbReference>
<dbReference type="InterPro" id="IPR008978">
    <property type="entry name" value="HSP20-like_chaperone"/>
</dbReference>
<organism evidence="8 9">
    <name type="scientific">Hibiscus sabdariffa</name>
    <name type="common">roselle</name>
    <dbReference type="NCBI Taxonomy" id="183260"/>
    <lineage>
        <taxon>Eukaryota</taxon>
        <taxon>Viridiplantae</taxon>
        <taxon>Streptophyta</taxon>
        <taxon>Embryophyta</taxon>
        <taxon>Tracheophyta</taxon>
        <taxon>Spermatophyta</taxon>
        <taxon>Magnoliopsida</taxon>
        <taxon>eudicotyledons</taxon>
        <taxon>Gunneridae</taxon>
        <taxon>Pentapetalae</taxon>
        <taxon>rosids</taxon>
        <taxon>malvids</taxon>
        <taxon>Malvales</taxon>
        <taxon>Malvaceae</taxon>
        <taxon>Malvoideae</taxon>
        <taxon>Hibiscus</taxon>
    </lineage>
</organism>
<feature type="region of interest" description="Disordered" evidence="6">
    <location>
        <begin position="741"/>
        <end position="791"/>
    </location>
</feature>
<dbReference type="NCBIfam" id="TIGR00543">
    <property type="entry name" value="isochor_syn"/>
    <property type="match status" value="1"/>
</dbReference>
<evidence type="ECO:0000256" key="2">
    <source>
        <dbReference type="ARBA" id="ARBA00005297"/>
    </source>
</evidence>
<protein>
    <recommendedName>
        <fullName evidence="3">isochorismate synthase</fullName>
        <ecNumber evidence="3">5.4.4.2</ecNumber>
    </recommendedName>
</protein>
<dbReference type="EC" id="5.4.4.2" evidence="3"/>
<evidence type="ECO:0000313" key="8">
    <source>
        <dbReference type="EMBL" id="KAK9021376.1"/>
    </source>
</evidence>
<evidence type="ECO:0000256" key="5">
    <source>
        <dbReference type="ARBA" id="ARBA00023235"/>
    </source>
</evidence>
<dbReference type="PANTHER" id="PTHR47253">
    <property type="match status" value="1"/>
</dbReference>
<evidence type="ECO:0000256" key="3">
    <source>
        <dbReference type="ARBA" id="ARBA00012824"/>
    </source>
</evidence>